<dbReference type="InterPro" id="IPR003593">
    <property type="entry name" value="AAA+_ATPase"/>
</dbReference>
<name>A9KMM9_LACP7</name>
<dbReference type="PROSITE" id="PS50893">
    <property type="entry name" value="ABC_TRANSPORTER_2"/>
    <property type="match status" value="1"/>
</dbReference>
<dbReference type="SUPFAM" id="SSF52540">
    <property type="entry name" value="P-loop containing nucleoside triphosphate hydrolases"/>
    <property type="match status" value="1"/>
</dbReference>
<dbReference type="PANTHER" id="PTHR43423:SF1">
    <property type="entry name" value="ABC TRANSPORTER I FAMILY MEMBER 17"/>
    <property type="match status" value="1"/>
</dbReference>
<feature type="domain" description="ABC transporter" evidence="3">
    <location>
        <begin position="4"/>
        <end position="203"/>
    </location>
</feature>
<evidence type="ECO:0000256" key="2">
    <source>
        <dbReference type="ARBA" id="ARBA00022840"/>
    </source>
</evidence>
<dbReference type="eggNOG" id="COG1136">
    <property type="taxonomic scope" value="Bacteria"/>
</dbReference>
<dbReference type="GO" id="GO:0005524">
    <property type="term" value="F:ATP binding"/>
    <property type="evidence" value="ECO:0007669"/>
    <property type="project" value="UniProtKB-KW"/>
</dbReference>
<dbReference type="Proteomes" id="UP000000370">
    <property type="component" value="Chromosome"/>
</dbReference>
<gene>
    <name evidence="4" type="ordered locus">Cphy_1096</name>
</gene>
<sequence length="203" mass="23055">MALFTIENVNYKNIIRYPNIEIPEGGATFICGESGSGKSTLLKLLNGVISPTDGKINYLDKNIEDYDPITLRREVLLISQSVYLFDMSIKDNFNEYYAYRDLENISEEEMKNYLDICSVHLPLDSMCSVMSGGERQRVFNAINLSFQSKVLMLDEPTSALDYKNANALLENVKSFCKRKEKTLLVVSHDRAIANKFADNIINL</sequence>
<dbReference type="GO" id="GO:0016887">
    <property type="term" value="F:ATP hydrolysis activity"/>
    <property type="evidence" value="ECO:0007669"/>
    <property type="project" value="InterPro"/>
</dbReference>
<dbReference type="HOGENOM" id="CLU_000604_1_22_9"/>
<dbReference type="Pfam" id="PF00005">
    <property type="entry name" value="ABC_tran"/>
    <property type="match status" value="1"/>
</dbReference>
<dbReference type="Gene3D" id="3.40.50.300">
    <property type="entry name" value="P-loop containing nucleotide triphosphate hydrolases"/>
    <property type="match status" value="1"/>
</dbReference>
<dbReference type="InterPro" id="IPR027417">
    <property type="entry name" value="P-loop_NTPase"/>
</dbReference>
<dbReference type="RefSeq" id="WP_012199120.1">
    <property type="nucleotide sequence ID" value="NC_010001.1"/>
</dbReference>
<dbReference type="InterPro" id="IPR003439">
    <property type="entry name" value="ABC_transporter-like_ATP-bd"/>
</dbReference>
<dbReference type="STRING" id="357809.Cphy_1096"/>
<dbReference type="CDD" id="cd03228">
    <property type="entry name" value="ABCC_MRP_Like"/>
    <property type="match status" value="1"/>
</dbReference>
<dbReference type="PANTHER" id="PTHR43423">
    <property type="entry name" value="ABC TRANSPORTER I FAMILY MEMBER 17"/>
    <property type="match status" value="1"/>
</dbReference>
<dbReference type="SMART" id="SM00382">
    <property type="entry name" value="AAA"/>
    <property type="match status" value="1"/>
</dbReference>
<organism evidence="4 5">
    <name type="scientific">Lachnoclostridium phytofermentans (strain ATCC 700394 / DSM 18823 / ISDg)</name>
    <name type="common">Clostridium phytofermentans</name>
    <dbReference type="NCBI Taxonomy" id="357809"/>
    <lineage>
        <taxon>Bacteria</taxon>
        <taxon>Bacillati</taxon>
        <taxon>Bacillota</taxon>
        <taxon>Clostridia</taxon>
        <taxon>Lachnospirales</taxon>
        <taxon>Lachnospiraceae</taxon>
    </lineage>
</organism>
<evidence type="ECO:0000313" key="5">
    <source>
        <dbReference type="Proteomes" id="UP000000370"/>
    </source>
</evidence>
<proteinExistence type="predicted"/>
<dbReference type="OrthoDB" id="9785080at2"/>
<evidence type="ECO:0000259" key="3">
    <source>
        <dbReference type="PROSITE" id="PS50893"/>
    </source>
</evidence>
<protein>
    <submittedName>
        <fullName evidence="4">ABC transporter related</fullName>
    </submittedName>
</protein>
<reference evidence="5" key="1">
    <citation type="submission" date="2007-11" db="EMBL/GenBank/DDBJ databases">
        <title>Complete genome sequence of Clostridium phytofermentans ISDg.</title>
        <authorList>
            <person name="Leschine S.B."/>
            <person name="Warnick T.A."/>
            <person name="Blanchard J.L."/>
            <person name="Schnell D.J."/>
            <person name="Petit E.L."/>
            <person name="LaTouf W.G."/>
            <person name="Copeland A."/>
            <person name="Lucas S."/>
            <person name="Lapidus A."/>
            <person name="Barry K."/>
            <person name="Glavina del Rio T."/>
            <person name="Dalin E."/>
            <person name="Tice H."/>
            <person name="Pitluck S."/>
            <person name="Kiss H."/>
            <person name="Brettin T."/>
            <person name="Bruce D."/>
            <person name="Detter J.C."/>
            <person name="Han C."/>
            <person name="Kuske C."/>
            <person name="Schmutz J."/>
            <person name="Larimer F."/>
            <person name="Land M."/>
            <person name="Hauser L."/>
            <person name="Kyrpides N."/>
            <person name="Kim E.A."/>
            <person name="Richardson P."/>
        </authorList>
    </citation>
    <scope>NUCLEOTIDE SEQUENCE [LARGE SCALE GENOMIC DNA]</scope>
    <source>
        <strain evidence="5">ATCC 700394 / DSM 18823 / ISDg</strain>
    </source>
</reference>
<keyword evidence="1" id="KW-0547">Nucleotide-binding</keyword>
<evidence type="ECO:0000313" key="4">
    <source>
        <dbReference type="EMBL" id="ABX41474.1"/>
    </source>
</evidence>
<dbReference type="EMBL" id="CP000885">
    <property type="protein sequence ID" value="ABX41474.1"/>
    <property type="molecule type" value="Genomic_DNA"/>
</dbReference>
<evidence type="ECO:0000256" key="1">
    <source>
        <dbReference type="ARBA" id="ARBA00022741"/>
    </source>
</evidence>
<dbReference type="AlphaFoldDB" id="A9KMM9"/>
<dbReference type="KEGG" id="cpy:Cphy_1096"/>
<keyword evidence="5" id="KW-1185">Reference proteome</keyword>
<accession>A9KMM9</accession>
<keyword evidence="2" id="KW-0067">ATP-binding</keyword>